<keyword evidence="1" id="KW-0677">Repeat</keyword>
<dbReference type="EMBL" id="LGRX02033616">
    <property type="protein sequence ID" value="KAK3240530.1"/>
    <property type="molecule type" value="Genomic_DNA"/>
</dbReference>
<dbReference type="PANTHER" id="PTHR24123:SF33">
    <property type="entry name" value="PROTEIN HOS4"/>
    <property type="match status" value="1"/>
</dbReference>
<evidence type="ECO:0000313" key="6">
    <source>
        <dbReference type="Proteomes" id="UP001190700"/>
    </source>
</evidence>
<dbReference type="Gene3D" id="1.25.40.20">
    <property type="entry name" value="Ankyrin repeat-containing domain"/>
    <property type="match status" value="5"/>
</dbReference>
<accession>A0AAE0BRH0</accession>
<dbReference type="PROSITE" id="PS50088">
    <property type="entry name" value="ANK_REPEAT"/>
    <property type="match status" value="5"/>
</dbReference>
<evidence type="ECO:0008006" key="7">
    <source>
        <dbReference type="Google" id="ProtNLM"/>
    </source>
</evidence>
<evidence type="ECO:0000256" key="1">
    <source>
        <dbReference type="ARBA" id="ARBA00022737"/>
    </source>
</evidence>
<evidence type="ECO:0000313" key="5">
    <source>
        <dbReference type="EMBL" id="KAK3240530.1"/>
    </source>
</evidence>
<dbReference type="SMART" id="SM00248">
    <property type="entry name" value="ANK"/>
    <property type="match status" value="8"/>
</dbReference>
<dbReference type="Proteomes" id="UP001190700">
    <property type="component" value="Unassembled WGS sequence"/>
</dbReference>
<dbReference type="Pfam" id="PF12796">
    <property type="entry name" value="Ank_2"/>
    <property type="match status" value="3"/>
</dbReference>
<sequence length="475" mass="52692">MAESNADLGTIAEEPSERANVPAIPNVAAESHPDPEIENLKAEERDFLEKALLRQKAYGRSAEAADYEEQIDLVFFNAAREHNLSLLNTLFENGADPNSYDQFGRTCLHWAVVDGAEDTVQTFLEHKADVNSPDDTGDTALHLAVEYSRKTILVSLIGREETNLQAKNKVGHTALDLCLQLCAKKVDDKNEQLTHDTVSLEILTFLVESGIRKDSRDYKEARTALHLAVALGIHDACKLLLQDHGHPKCSKDSAVSFTTPRGSVWLPHDLVHLVDKAGETPLHIAAYYGNDAMVALLLQHGALVDVKNKKLEGPLHNAARKGHASTIQLLVAALDRPEEKKSMISAEIRHSEILAWSPQHLASMHGHHELAGKMPTREEYQMGILASEWRGWTPLHRAAEFNHTEVVKTLLKHNADINAKTREDMTPLHCAAYHGHLETVELLVRRYADTTLLTAVATQTLRRAGCGCHSRHVPR</sequence>
<protein>
    <recommendedName>
        <fullName evidence="7">Ankyrin repeat protein</fullName>
    </recommendedName>
</protein>
<keyword evidence="2 3" id="KW-0040">ANK repeat</keyword>
<evidence type="ECO:0000256" key="4">
    <source>
        <dbReference type="SAM" id="MobiDB-lite"/>
    </source>
</evidence>
<reference evidence="5 6" key="1">
    <citation type="journal article" date="2015" name="Genome Biol. Evol.">
        <title>Comparative Genomics of a Bacterivorous Green Alga Reveals Evolutionary Causalities and Consequences of Phago-Mixotrophic Mode of Nutrition.</title>
        <authorList>
            <person name="Burns J.A."/>
            <person name="Paasch A."/>
            <person name="Narechania A."/>
            <person name="Kim E."/>
        </authorList>
    </citation>
    <scope>NUCLEOTIDE SEQUENCE [LARGE SCALE GENOMIC DNA]</scope>
    <source>
        <strain evidence="5 6">PLY_AMNH</strain>
    </source>
</reference>
<feature type="repeat" description="ANK" evidence="3">
    <location>
        <begin position="103"/>
        <end position="135"/>
    </location>
</feature>
<dbReference type="PRINTS" id="PR01415">
    <property type="entry name" value="ANKYRIN"/>
</dbReference>
<evidence type="ECO:0000256" key="2">
    <source>
        <dbReference type="ARBA" id="ARBA00023043"/>
    </source>
</evidence>
<dbReference type="InterPro" id="IPR051165">
    <property type="entry name" value="Multifunctional_ANK_Repeat"/>
</dbReference>
<dbReference type="InterPro" id="IPR002110">
    <property type="entry name" value="Ankyrin_rpt"/>
</dbReference>
<evidence type="ECO:0000256" key="3">
    <source>
        <dbReference type="PROSITE-ProRule" id="PRU00023"/>
    </source>
</evidence>
<dbReference type="Pfam" id="PF00023">
    <property type="entry name" value="Ank"/>
    <property type="match status" value="1"/>
</dbReference>
<feature type="repeat" description="ANK" evidence="3">
    <location>
        <begin position="277"/>
        <end position="309"/>
    </location>
</feature>
<dbReference type="InterPro" id="IPR036770">
    <property type="entry name" value="Ankyrin_rpt-contain_sf"/>
</dbReference>
<organism evidence="5 6">
    <name type="scientific">Cymbomonas tetramitiformis</name>
    <dbReference type="NCBI Taxonomy" id="36881"/>
    <lineage>
        <taxon>Eukaryota</taxon>
        <taxon>Viridiplantae</taxon>
        <taxon>Chlorophyta</taxon>
        <taxon>Pyramimonadophyceae</taxon>
        <taxon>Pyramimonadales</taxon>
        <taxon>Pyramimonadaceae</taxon>
        <taxon>Cymbomonas</taxon>
    </lineage>
</organism>
<gene>
    <name evidence="5" type="ORF">CYMTET_49634</name>
</gene>
<dbReference type="AlphaFoldDB" id="A0AAE0BRH0"/>
<dbReference type="SUPFAM" id="SSF48403">
    <property type="entry name" value="Ankyrin repeat"/>
    <property type="match status" value="1"/>
</dbReference>
<feature type="region of interest" description="Disordered" evidence="4">
    <location>
        <begin position="1"/>
        <end position="36"/>
    </location>
</feature>
<keyword evidence="6" id="KW-1185">Reference proteome</keyword>
<name>A0AAE0BRH0_9CHLO</name>
<feature type="repeat" description="ANK" evidence="3">
    <location>
        <begin position="136"/>
        <end position="169"/>
    </location>
</feature>
<dbReference type="PANTHER" id="PTHR24123">
    <property type="entry name" value="ANKYRIN REPEAT-CONTAINING"/>
    <property type="match status" value="1"/>
</dbReference>
<feature type="repeat" description="ANK" evidence="3">
    <location>
        <begin position="390"/>
        <end position="422"/>
    </location>
</feature>
<proteinExistence type="predicted"/>
<dbReference type="PROSITE" id="PS50297">
    <property type="entry name" value="ANK_REP_REGION"/>
    <property type="match status" value="4"/>
</dbReference>
<feature type="repeat" description="ANK" evidence="3">
    <location>
        <begin position="423"/>
        <end position="455"/>
    </location>
</feature>
<comment type="caution">
    <text evidence="5">The sequence shown here is derived from an EMBL/GenBank/DDBJ whole genome shotgun (WGS) entry which is preliminary data.</text>
</comment>